<dbReference type="InterPro" id="IPR001753">
    <property type="entry name" value="Enoyl-CoA_hydra/iso"/>
</dbReference>
<dbReference type="FunFam" id="3.20.20.70:FF:000071">
    <property type="entry name" value="Hydroxymethylglutaryl-CoA lyase"/>
    <property type="match status" value="1"/>
</dbReference>
<dbReference type="Pfam" id="PF00378">
    <property type="entry name" value="ECH_1"/>
    <property type="match status" value="1"/>
</dbReference>
<dbReference type="Pfam" id="PF00682">
    <property type="entry name" value="HMGL-like"/>
    <property type="match status" value="1"/>
</dbReference>
<dbReference type="InterPro" id="IPR013785">
    <property type="entry name" value="Aldolase_TIM"/>
</dbReference>
<evidence type="ECO:0000313" key="8">
    <source>
        <dbReference type="EMBL" id="EED14079.1"/>
    </source>
</evidence>
<feature type="domain" description="Pyruvate carboxyltransferase" evidence="7">
    <location>
        <begin position="8"/>
        <end position="284"/>
    </location>
</feature>
<evidence type="ECO:0000259" key="7">
    <source>
        <dbReference type="PROSITE" id="PS50991"/>
    </source>
</evidence>
<dbReference type="GO" id="GO:0046951">
    <property type="term" value="P:ketone body biosynthetic process"/>
    <property type="evidence" value="ECO:0007669"/>
    <property type="project" value="TreeGrafter"/>
</dbReference>
<dbReference type="GO" id="GO:0006552">
    <property type="term" value="P:L-leucine catabolic process"/>
    <property type="evidence" value="ECO:0007669"/>
    <property type="project" value="TreeGrafter"/>
</dbReference>
<dbReference type="PROSITE" id="PS50991">
    <property type="entry name" value="PYR_CT"/>
    <property type="match status" value="1"/>
</dbReference>
<dbReference type="UniPathway" id="UPA00896">
    <property type="reaction ID" value="UER00863"/>
</dbReference>
<dbReference type="OrthoDB" id="10253869at2759"/>
<comment type="pathway">
    <text evidence="1">Metabolic intermediate metabolism; (S)-3-hydroxy-3-methylglutaryl-CoA degradation; acetoacetate from (S)-3-hydroxy-3-methylglutaryl-CoA: step 1/1.</text>
</comment>
<dbReference type="EMBL" id="EQ962658">
    <property type="protein sequence ID" value="EED14079.1"/>
    <property type="molecule type" value="Genomic_DNA"/>
</dbReference>
<evidence type="ECO:0000256" key="4">
    <source>
        <dbReference type="ARBA" id="ARBA00022723"/>
    </source>
</evidence>
<reference evidence="9" key="1">
    <citation type="journal article" date="2015" name="Genome Announc.">
        <title>Genome sequence of the AIDS-associated pathogen Penicillium marneffei (ATCC18224) and its near taxonomic relative Talaromyces stipitatus (ATCC10500).</title>
        <authorList>
            <person name="Nierman W.C."/>
            <person name="Fedorova-Abrams N.D."/>
            <person name="Andrianopoulos A."/>
        </authorList>
    </citation>
    <scope>NUCLEOTIDE SEQUENCE [LARGE SCALE GENOMIC DNA]</scope>
    <source>
        <strain evidence="9">ATCC 10500 / CBS 375.48 / QM 6759 / NRRL 1006</strain>
    </source>
</reference>
<dbReference type="RefSeq" id="XP_002486317.1">
    <property type="nucleotide sequence ID" value="XM_002486272.1"/>
</dbReference>
<dbReference type="SUPFAM" id="SSF51569">
    <property type="entry name" value="Aldolase"/>
    <property type="match status" value="1"/>
</dbReference>
<dbReference type="Gene3D" id="3.90.226.10">
    <property type="entry name" value="2-enoyl-CoA Hydratase, Chain A, domain 1"/>
    <property type="match status" value="1"/>
</dbReference>
<dbReference type="EC" id="4.1.3.4" evidence="3"/>
<sequence>MTRQIPEVRIVEVGPRDGLQSIQDTVPTETKIELIQRLRQAGLRSIELTSVVSPRKIPQLADCQEVLANPAIKRLIEDPEKLGLQLPVLTPNLKGLEIALSRGVKEVAVFISATERFSQANINCSIEGGLERARAVARKAIQAGVAVRGYVSCVFVDPYDGPTNPSSVLHCVQELLQIGCYEVSLGDTTGAGTPAKVATLLRYLEKNSIPLKRLAGHFHDTYGQAVANVLQAYICGIRVFDASVGGLGGCPFAPGAKGNVSTEDVVLMFQNAGIQTGVNLTELIATGDWINQQVRGSSDTLPSDYCIEMVDMPHYKQPQWREKDLHLSSFRPMTYMKASIRRVKHADKIRIFQLGNGDLKIVLNRPNRENMLTRSMITAMIECLKTCHNDSSISRIVITGTGPYFCAGVDTKRESFEDNNPGTTAAHDLLIQLFGIIDQYPKSVIACLNGHACGAGVALAFACDERIMMRTATINLNPTKETNILTDLVNRYFPSTATKQDDKKEKWHRTLSSRPINGPELQLLGLVTEIAENKKDMQMKLENCLCVKDNISSGRTFGSLTKL</sequence>
<evidence type="ECO:0000256" key="3">
    <source>
        <dbReference type="ARBA" id="ARBA00012910"/>
    </source>
</evidence>
<keyword evidence="4" id="KW-0479">Metal-binding</keyword>
<evidence type="ECO:0000313" key="9">
    <source>
        <dbReference type="Proteomes" id="UP000001745"/>
    </source>
</evidence>
<dbReference type="CDD" id="cd07938">
    <property type="entry name" value="DRE_TIM_HMGL"/>
    <property type="match status" value="1"/>
</dbReference>
<evidence type="ECO:0000256" key="1">
    <source>
        <dbReference type="ARBA" id="ARBA00005143"/>
    </source>
</evidence>
<dbReference type="InterPro" id="IPR029045">
    <property type="entry name" value="ClpP/crotonase-like_dom_sf"/>
</dbReference>
<evidence type="ECO:0000256" key="2">
    <source>
        <dbReference type="ARBA" id="ARBA00009405"/>
    </source>
</evidence>
<dbReference type="InParanoid" id="B8MNJ0"/>
<accession>B8MNJ0</accession>
<evidence type="ECO:0000256" key="6">
    <source>
        <dbReference type="ARBA" id="ARBA00049877"/>
    </source>
</evidence>
<dbReference type="eggNOG" id="KOG1680">
    <property type="taxonomic scope" value="Eukaryota"/>
</dbReference>
<dbReference type="AlphaFoldDB" id="B8MNJ0"/>
<dbReference type="PANTHER" id="PTHR42738:SF17">
    <property type="entry name" value="HYDROXYMETHYLGLUTARYL-COA LYASE"/>
    <property type="match status" value="1"/>
</dbReference>
<dbReference type="GeneID" id="8102925"/>
<dbReference type="STRING" id="441959.B8MNJ0"/>
<evidence type="ECO:0000256" key="5">
    <source>
        <dbReference type="ARBA" id="ARBA00023239"/>
    </source>
</evidence>
<comment type="similarity">
    <text evidence="2">Belongs to the HMG-CoA lyase family.</text>
</comment>
<dbReference type="HOGENOM" id="CLU_022138_4_1_1"/>
<comment type="catalytic activity">
    <reaction evidence="6">
        <text>(3S)-3-hydroxy-3-methylglutaryl-CoA = acetoacetate + acetyl-CoA</text>
        <dbReference type="Rhea" id="RHEA:24404"/>
        <dbReference type="ChEBI" id="CHEBI:13705"/>
        <dbReference type="ChEBI" id="CHEBI:43074"/>
        <dbReference type="ChEBI" id="CHEBI:57288"/>
        <dbReference type="EC" id="4.1.3.4"/>
    </reaction>
</comment>
<dbReference type="PhylomeDB" id="B8MNJ0"/>
<organism evidence="8 9">
    <name type="scientific">Talaromyces stipitatus (strain ATCC 10500 / CBS 375.48 / QM 6759 / NRRL 1006)</name>
    <name type="common">Penicillium stipitatum</name>
    <dbReference type="NCBI Taxonomy" id="441959"/>
    <lineage>
        <taxon>Eukaryota</taxon>
        <taxon>Fungi</taxon>
        <taxon>Dikarya</taxon>
        <taxon>Ascomycota</taxon>
        <taxon>Pezizomycotina</taxon>
        <taxon>Eurotiomycetes</taxon>
        <taxon>Eurotiomycetidae</taxon>
        <taxon>Eurotiales</taxon>
        <taxon>Trichocomaceae</taxon>
        <taxon>Talaromyces</taxon>
        <taxon>Talaromyces sect. Talaromyces</taxon>
    </lineage>
</organism>
<dbReference type="SUPFAM" id="SSF52096">
    <property type="entry name" value="ClpP/crotonase"/>
    <property type="match status" value="1"/>
</dbReference>
<keyword evidence="5 8" id="KW-0456">Lyase</keyword>
<dbReference type="InterPro" id="IPR000891">
    <property type="entry name" value="PYR_CT"/>
</dbReference>
<dbReference type="Gene3D" id="3.20.20.70">
    <property type="entry name" value="Aldolase class I"/>
    <property type="match status" value="1"/>
</dbReference>
<dbReference type="VEuPathDB" id="FungiDB:TSTA_103060"/>
<dbReference type="NCBIfam" id="NF004283">
    <property type="entry name" value="PRK05692.1"/>
    <property type="match status" value="1"/>
</dbReference>
<dbReference type="eggNOG" id="KOG2368">
    <property type="taxonomic scope" value="Eukaryota"/>
</dbReference>
<dbReference type="PANTHER" id="PTHR42738">
    <property type="entry name" value="HYDROXYMETHYLGLUTARYL-COA LYASE"/>
    <property type="match status" value="1"/>
</dbReference>
<dbReference type="InterPro" id="IPR043594">
    <property type="entry name" value="HMGL"/>
</dbReference>
<name>B8MNJ0_TALSN</name>
<dbReference type="CDD" id="cd06558">
    <property type="entry name" value="crotonase-like"/>
    <property type="match status" value="1"/>
</dbReference>
<protein>
    <recommendedName>
        <fullName evidence="3">hydroxymethylglutaryl-CoA lyase</fullName>
        <ecNumber evidence="3">4.1.3.4</ecNumber>
    </recommendedName>
</protein>
<dbReference type="Proteomes" id="UP000001745">
    <property type="component" value="Unassembled WGS sequence"/>
</dbReference>
<dbReference type="GO" id="GO:0004419">
    <property type="term" value="F:hydroxymethylglutaryl-CoA lyase activity"/>
    <property type="evidence" value="ECO:0007669"/>
    <property type="project" value="UniProtKB-EC"/>
</dbReference>
<dbReference type="OMA" id="KEFQAGR"/>
<gene>
    <name evidence="8" type="ORF">TSTA_103060</name>
</gene>
<keyword evidence="9" id="KW-1185">Reference proteome</keyword>
<dbReference type="GO" id="GO:0046872">
    <property type="term" value="F:metal ion binding"/>
    <property type="evidence" value="ECO:0007669"/>
    <property type="project" value="UniProtKB-KW"/>
</dbReference>
<proteinExistence type="inferred from homology"/>